<organism evidence="5 6">
    <name type="scientific">Catenulispora yoronensis</name>
    <dbReference type="NCBI Taxonomy" id="450799"/>
    <lineage>
        <taxon>Bacteria</taxon>
        <taxon>Bacillati</taxon>
        <taxon>Actinomycetota</taxon>
        <taxon>Actinomycetes</taxon>
        <taxon>Catenulisporales</taxon>
        <taxon>Catenulisporaceae</taxon>
        <taxon>Catenulispora</taxon>
    </lineage>
</organism>
<sequence length="315" mass="34955">MSGISREHLGELVAELAPKWQVQQESALARRRGSDRRREQGAGPKHQLVFVDRLLATLVKLRHDLPDAALAGLFGVDRSTISGAIRQIRPLLAARGFAVPDRPGIRLRALEDVFAYAAAEGVKLRIDGTDVQVRRPTAGRPGRKAFISGKRKQNTIKTTTFTDGQGRTLFSGIPRPGRMHDQTALRTEGIAECFRQFPDVQAEVDDGDRGLANEFPHQVSAPPKPMAKKARETAALGEQYAWREARRRQSSTRICVEHANAEYKQWRPMRRYTGSRENFAETQAAIAGLVSDRSARRATRHEASTELVLAHPAAC</sequence>
<accession>A0ABP5GMH3</accession>
<evidence type="ECO:0000256" key="1">
    <source>
        <dbReference type="ARBA" id="ARBA00001968"/>
    </source>
</evidence>
<gene>
    <name evidence="5" type="ORF">GCM10009839_62550</name>
</gene>
<evidence type="ECO:0000313" key="6">
    <source>
        <dbReference type="Proteomes" id="UP001500751"/>
    </source>
</evidence>
<evidence type="ECO:0000256" key="2">
    <source>
        <dbReference type="ARBA" id="ARBA00022723"/>
    </source>
</evidence>
<dbReference type="Pfam" id="PF13359">
    <property type="entry name" value="DDE_Tnp_4"/>
    <property type="match status" value="1"/>
</dbReference>
<feature type="domain" description="DDE Tnp4" evidence="3">
    <location>
        <begin position="126"/>
        <end position="288"/>
    </location>
</feature>
<protein>
    <submittedName>
        <fullName evidence="5">Transposase family protein</fullName>
    </submittedName>
</protein>
<keyword evidence="6" id="KW-1185">Reference proteome</keyword>
<dbReference type="InterPro" id="IPR027805">
    <property type="entry name" value="Transposase_HTH_dom"/>
</dbReference>
<name>A0ABP5GMH3_9ACTN</name>
<comment type="caution">
    <text evidence="5">The sequence shown here is derived from an EMBL/GenBank/DDBJ whole genome shotgun (WGS) entry which is preliminary data.</text>
</comment>
<keyword evidence="2" id="KW-0479">Metal-binding</keyword>
<evidence type="ECO:0000259" key="4">
    <source>
        <dbReference type="Pfam" id="PF13613"/>
    </source>
</evidence>
<dbReference type="Proteomes" id="UP001500751">
    <property type="component" value="Unassembled WGS sequence"/>
</dbReference>
<dbReference type="EMBL" id="BAAAQN010000045">
    <property type="protein sequence ID" value="GAA2048450.1"/>
    <property type="molecule type" value="Genomic_DNA"/>
</dbReference>
<evidence type="ECO:0000313" key="5">
    <source>
        <dbReference type="EMBL" id="GAA2048450.1"/>
    </source>
</evidence>
<reference evidence="6" key="1">
    <citation type="journal article" date="2019" name="Int. J. Syst. Evol. Microbiol.">
        <title>The Global Catalogue of Microorganisms (GCM) 10K type strain sequencing project: providing services to taxonomists for standard genome sequencing and annotation.</title>
        <authorList>
            <consortium name="The Broad Institute Genomics Platform"/>
            <consortium name="The Broad Institute Genome Sequencing Center for Infectious Disease"/>
            <person name="Wu L."/>
            <person name="Ma J."/>
        </authorList>
    </citation>
    <scope>NUCLEOTIDE SEQUENCE [LARGE SCALE GENOMIC DNA]</scope>
    <source>
        <strain evidence="6">JCM 16014</strain>
    </source>
</reference>
<comment type="cofactor">
    <cofactor evidence="1">
        <name>a divalent metal cation</name>
        <dbReference type="ChEBI" id="CHEBI:60240"/>
    </cofactor>
</comment>
<dbReference type="InterPro" id="IPR027806">
    <property type="entry name" value="HARBI1_dom"/>
</dbReference>
<dbReference type="RefSeq" id="WP_344669280.1">
    <property type="nucleotide sequence ID" value="NZ_BAAAQN010000045.1"/>
</dbReference>
<feature type="domain" description="Transposase Helix-turn-helix" evidence="4">
    <location>
        <begin position="47"/>
        <end position="96"/>
    </location>
</feature>
<dbReference type="Pfam" id="PF13613">
    <property type="entry name" value="HTH_Tnp_4"/>
    <property type="match status" value="1"/>
</dbReference>
<evidence type="ECO:0000259" key="3">
    <source>
        <dbReference type="Pfam" id="PF13359"/>
    </source>
</evidence>
<proteinExistence type="predicted"/>